<feature type="transmembrane region" description="Helical" evidence="7">
    <location>
        <begin position="70"/>
        <end position="90"/>
    </location>
</feature>
<evidence type="ECO:0000256" key="1">
    <source>
        <dbReference type="ARBA" id="ARBA00004651"/>
    </source>
</evidence>
<dbReference type="GO" id="GO:0022857">
    <property type="term" value="F:transmembrane transporter activity"/>
    <property type="evidence" value="ECO:0007669"/>
    <property type="project" value="InterPro"/>
</dbReference>
<name>A0A542EDA6_9MICO</name>
<evidence type="ECO:0000256" key="2">
    <source>
        <dbReference type="ARBA" id="ARBA00022448"/>
    </source>
</evidence>
<organism evidence="10 11">
    <name type="scientific">Yimella lutea</name>
    <dbReference type="NCBI Taxonomy" id="587872"/>
    <lineage>
        <taxon>Bacteria</taxon>
        <taxon>Bacillati</taxon>
        <taxon>Actinomycetota</taxon>
        <taxon>Actinomycetes</taxon>
        <taxon>Micrococcales</taxon>
        <taxon>Dermacoccaceae</taxon>
        <taxon>Yimella</taxon>
    </lineage>
</organism>
<accession>A0A542EDA6</accession>
<dbReference type="RefSeq" id="WP_141927484.1">
    <property type="nucleotide sequence ID" value="NZ_BAABCI010000015.1"/>
</dbReference>
<feature type="transmembrane region" description="Helical" evidence="7">
    <location>
        <begin position="137"/>
        <end position="158"/>
    </location>
</feature>
<dbReference type="PROSITE" id="PS50928">
    <property type="entry name" value="ABC_TM1"/>
    <property type="match status" value="1"/>
</dbReference>
<dbReference type="AlphaFoldDB" id="A0A542EDA6"/>
<feature type="transmembrane region" description="Helical" evidence="7">
    <location>
        <begin position="20"/>
        <end position="37"/>
    </location>
</feature>
<dbReference type="InterPro" id="IPR010065">
    <property type="entry name" value="AA_ABC_transptr_permease_3TM"/>
</dbReference>
<feature type="transmembrane region" description="Helical" evidence="7">
    <location>
        <begin position="102"/>
        <end position="125"/>
    </location>
</feature>
<evidence type="ECO:0000256" key="7">
    <source>
        <dbReference type="RuleBase" id="RU363032"/>
    </source>
</evidence>
<keyword evidence="3" id="KW-1003">Cell membrane</keyword>
<keyword evidence="6 7" id="KW-0472">Membrane</keyword>
<dbReference type="CDD" id="cd06261">
    <property type="entry name" value="TM_PBP2"/>
    <property type="match status" value="1"/>
</dbReference>
<reference evidence="10 11" key="1">
    <citation type="submission" date="2019-06" db="EMBL/GenBank/DDBJ databases">
        <title>Sequencing the genomes of 1000 actinobacteria strains.</title>
        <authorList>
            <person name="Klenk H.-P."/>
        </authorList>
    </citation>
    <scope>NUCLEOTIDE SEQUENCE [LARGE SCALE GENOMIC DNA]</scope>
    <source>
        <strain evidence="10 11">DSM 19828</strain>
    </source>
</reference>
<comment type="caution">
    <text evidence="10">The sequence shown here is derived from an EMBL/GenBank/DDBJ whole genome shotgun (WGS) entry which is preliminary data.</text>
</comment>
<evidence type="ECO:0000313" key="10">
    <source>
        <dbReference type="EMBL" id="TQJ13311.1"/>
    </source>
</evidence>
<evidence type="ECO:0000256" key="4">
    <source>
        <dbReference type="ARBA" id="ARBA00022692"/>
    </source>
</evidence>
<feature type="transmembrane region" description="Helical" evidence="7">
    <location>
        <begin position="189"/>
        <end position="208"/>
    </location>
</feature>
<keyword evidence="11" id="KW-1185">Reference proteome</keyword>
<dbReference type="SUPFAM" id="SSF161098">
    <property type="entry name" value="MetI-like"/>
    <property type="match status" value="1"/>
</dbReference>
<proteinExistence type="inferred from homology"/>
<dbReference type="PANTHER" id="PTHR30614:SF21">
    <property type="entry name" value="AMINO ACID ABC TRANSPORTER PERMEASE"/>
    <property type="match status" value="1"/>
</dbReference>
<evidence type="ECO:0000256" key="8">
    <source>
        <dbReference type="SAM" id="MobiDB-lite"/>
    </source>
</evidence>
<protein>
    <submittedName>
        <fullName evidence="10">Amino acid ABC transporter membrane protein 2 (PAAT family)</fullName>
    </submittedName>
</protein>
<dbReference type="InterPro" id="IPR000515">
    <property type="entry name" value="MetI-like"/>
</dbReference>
<sequence>MSASVLFDAPGPKARRRHMMLTVVGVLLFLVGMFLVYKRLDDKGQFAPALWKPLTTGTVWQSLLEGLVGTLKAAAIAIVIAGVLGVLFALGRMSEIAPLRWICSVFVEIFRAVPVLLMMLFSYGYLSTSGAVDDELAPLYATVTGLVLYNSSVVAEVIRSGVNQLPNGQREAGLSIGLRPSQTLRMVQLPQAITAMLPALISQLVVVLKDTALGYNVLYSELLRTGQGIGSNNANIVQMMFVLGVIYILINYSLSKLAEFVERRLKNRGRGSRKQQVTGGPAVAADAAA</sequence>
<keyword evidence="4 7" id="KW-0812">Transmembrane</keyword>
<dbReference type="Proteomes" id="UP000320806">
    <property type="component" value="Unassembled WGS sequence"/>
</dbReference>
<evidence type="ECO:0000259" key="9">
    <source>
        <dbReference type="PROSITE" id="PS50928"/>
    </source>
</evidence>
<comment type="subcellular location">
    <subcellularLocation>
        <location evidence="1 7">Cell membrane</location>
        <topology evidence="1 7">Multi-pass membrane protein</topology>
    </subcellularLocation>
</comment>
<dbReference type="OrthoDB" id="4543034at2"/>
<gene>
    <name evidence="10" type="ORF">FB459_0722</name>
</gene>
<keyword evidence="2 7" id="KW-0813">Transport</keyword>
<feature type="transmembrane region" description="Helical" evidence="7">
    <location>
        <begin position="236"/>
        <end position="254"/>
    </location>
</feature>
<comment type="similarity">
    <text evidence="7">Belongs to the binding-protein-dependent transport system permease family.</text>
</comment>
<feature type="region of interest" description="Disordered" evidence="8">
    <location>
        <begin position="269"/>
        <end position="289"/>
    </location>
</feature>
<evidence type="ECO:0000256" key="5">
    <source>
        <dbReference type="ARBA" id="ARBA00022989"/>
    </source>
</evidence>
<feature type="domain" description="ABC transmembrane type-1" evidence="9">
    <location>
        <begin position="67"/>
        <end position="258"/>
    </location>
</feature>
<evidence type="ECO:0000313" key="11">
    <source>
        <dbReference type="Proteomes" id="UP000320806"/>
    </source>
</evidence>
<dbReference type="PANTHER" id="PTHR30614">
    <property type="entry name" value="MEMBRANE COMPONENT OF AMINO ACID ABC TRANSPORTER"/>
    <property type="match status" value="1"/>
</dbReference>
<dbReference type="InterPro" id="IPR043429">
    <property type="entry name" value="ArtM/GltK/GlnP/TcyL/YhdX-like"/>
</dbReference>
<keyword evidence="5 7" id="KW-1133">Transmembrane helix</keyword>
<dbReference type="GO" id="GO:0006865">
    <property type="term" value="P:amino acid transport"/>
    <property type="evidence" value="ECO:0007669"/>
    <property type="project" value="TreeGrafter"/>
</dbReference>
<dbReference type="Pfam" id="PF00528">
    <property type="entry name" value="BPD_transp_1"/>
    <property type="match status" value="1"/>
</dbReference>
<evidence type="ECO:0000256" key="3">
    <source>
        <dbReference type="ARBA" id="ARBA00022475"/>
    </source>
</evidence>
<dbReference type="Gene3D" id="1.10.3720.10">
    <property type="entry name" value="MetI-like"/>
    <property type="match status" value="1"/>
</dbReference>
<dbReference type="EMBL" id="VFMO01000001">
    <property type="protein sequence ID" value="TQJ13311.1"/>
    <property type="molecule type" value="Genomic_DNA"/>
</dbReference>
<dbReference type="GO" id="GO:0043190">
    <property type="term" value="C:ATP-binding cassette (ABC) transporter complex"/>
    <property type="evidence" value="ECO:0007669"/>
    <property type="project" value="InterPro"/>
</dbReference>
<dbReference type="InterPro" id="IPR035906">
    <property type="entry name" value="MetI-like_sf"/>
</dbReference>
<evidence type="ECO:0000256" key="6">
    <source>
        <dbReference type="ARBA" id="ARBA00023136"/>
    </source>
</evidence>
<dbReference type="NCBIfam" id="TIGR01726">
    <property type="entry name" value="HEQRo_perm_3TM"/>
    <property type="match status" value="1"/>
</dbReference>